<evidence type="ECO:0000256" key="2">
    <source>
        <dbReference type="ARBA" id="ARBA00011255"/>
    </source>
</evidence>
<keyword evidence="8" id="KW-0969">Cilium</keyword>
<comment type="caution">
    <text evidence="8">The sequence shown here is derived from an EMBL/GenBank/DDBJ whole genome shotgun (WGS) entry which is preliminary data.</text>
</comment>
<comment type="subunit">
    <text evidence="2 5">Homopentamer.</text>
</comment>
<dbReference type="Pfam" id="PF07195">
    <property type="entry name" value="FliD_C"/>
    <property type="match status" value="1"/>
</dbReference>
<keyword evidence="9" id="KW-1185">Reference proteome</keyword>
<dbReference type="InterPro" id="IPR010809">
    <property type="entry name" value="FliD_C"/>
</dbReference>
<keyword evidence="3" id="KW-0175">Coiled coil</keyword>
<proteinExistence type="inferred from homology"/>
<protein>
    <recommendedName>
        <fullName evidence="5">Flagellar hook-associated protein 2</fullName>
        <shortName evidence="5">HAP2</shortName>
    </recommendedName>
    <alternativeName>
        <fullName evidence="5">Flagellar cap protein</fullName>
    </alternativeName>
</protein>
<dbReference type="InterPro" id="IPR003481">
    <property type="entry name" value="FliD_N"/>
</dbReference>
<evidence type="ECO:0000259" key="6">
    <source>
        <dbReference type="Pfam" id="PF02465"/>
    </source>
</evidence>
<dbReference type="PANTHER" id="PTHR30288">
    <property type="entry name" value="FLAGELLAR CAP/ASSEMBLY PROTEIN FLID"/>
    <property type="match status" value="1"/>
</dbReference>
<evidence type="ECO:0000259" key="7">
    <source>
        <dbReference type="Pfam" id="PF07195"/>
    </source>
</evidence>
<dbReference type="EMBL" id="BMIW01000009">
    <property type="protein sequence ID" value="GGF96455.1"/>
    <property type="molecule type" value="Genomic_DNA"/>
</dbReference>
<keyword evidence="8" id="KW-0966">Cell projection</keyword>
<comment type="function">
    <text evidence="5">Required for morphogenesis and for the elongation of the flagellar filament by facilitating polymerization of the flagellin monomers at the tip of growing filament. Forms a capping structure, which prevents flagellin subunits (transported through the central channel of the flagellum) from leaking out without polymerization at the distal end.</text>
</comment>
<dbReference type="RefSeq" id="WP_120463750.1">
    <property type="nucleotide sequence ID" value="NZ_BMIW01000009.1"/>
</dbReference>
<keyword evidence="8" id="KW-0282">Flagellum</keyword>
<evidence type="ECO:0000256" key="4">
    <source>
        <dbReference type="ARBA" id="ARBA00023143"/>
    </source>
</evidence>
<evidence type="ECO:0000256" key="5">
    <source>
        <dbReference type="RuleBase" id="RU362066"/>
    </source>
</evidence>
<name>A0ABQ1VTZ1_9BACL</name>
<dbReference type="Pfam" id="PF02465">
    <property type="entry name" value="FliD_N"/>
    <property type="match status" value="1"/>
</dbReference>
<organism evidence="8 9">
    <name type="scientific">Paenibacillus aceti</name>
    <dbReference type="NCBI Taxonomy" id="1820010"/>
    <lineage>
        <taxon>Bacteria</taxon>
        <taxon>Bacillati</taxon>
        <taxon>Bacillota</taxon>
        <taxon>Bacilli</taxon>
        <taxon>Bacillales</taxon>
        <taxon>Paenibacillaceae</taxon>
        <taxon>Paenibacillus</taxon>
    </lineage>
</organism>
<feature type="domain" description="Flagellar hook-associated protein 2 N-terminal" evidence="6">
    <location>
        <begin position="8"/>
        <end position="106"/>
    </location>
</feature>
<evidence type="ECO:0000256" key="1">
    <source>
        <dbReference type="ARBA" id="ARBA00009764"/>
    </source>
</evidence>
<reference evidence="9" key="1">
    <citation type="journal article" date="2019" name="Int. J. Syst. Evol. Microbiol.">
        <title>The Global Catalogue of Microorganisms (GCM) 10K type strain sequencing project: providing services to taxonomists for standard genome sequencing and annotation.</title>
        <authorList>
            <consortium name="The Broad Institute Genomics Platform"/>
            <consortium name="The Broad Institute Genome Sequencing Center for Infectious Disease"/>
            <person name="Wu L."/>
            <person name="Ma J."/>
        </authorList>
    </citation>
    <scope>NUCLEOTIDE SEQUENCE [LARGE SCALE GENOMIC DNA]</scope>
    <source>
        <strain evidence="9">CGMCC 1.15420</strain>
    </source>
</reference>
<dbReference type="InterPro" id="IPR040026">
    <property type="entry name" value="FliD"/>
</dbReference>
<dbReference type="PANTHER" id="PTHR30288:SF0">
    <property type="entry name" value="FLAGELLAR HOOK-ASSOCIATED PROTEIN 2"/>
    <property type="match status" value="1"/>
</dbReference>
<accession>A0ABQ1VTZ1</accession>
<keyword evidence="4 5" id="KW-0975">Bacterial flagellum</keyword>
<evidence type="ECO:0000313" key="8">
    <source>
        <dbReference type="EMBL" id="GGF96455.1"/>
    </source>
</evidence>
<dbReference type="Proteomes" id="UP000608420">
    <property type="component" value="Unassembled WGS sequence"/>
</dbReference>
<evidence type="ECO:0000256" key="3">
    <source>
        <dbReference type="ARBA" id="ARBA00023054"/>
    </source>
</evidence>
<comment type="subcellular location">
    <subcellularLocation>
        <location evidence="5">Secreted</location>
    </subcellularLocation>
    <subcellularLocation>
        <location evidence="5">Bacterial flagellum</location>
    </subcellularLocation>
</comment>
<gene>
    <name evidence="8" type="ORF">GCM10010913_17610</name>
</gene>
<evidence type="ECO:0000313" key="9">
    <source>
        <dbReference type="Proteomes" id="UP000608420"/>
    </source>
</evidence>
<comment type="similarity">
    <text evidence="1 5">Belongs to the FliD family.</text>
</comment>
<sequence length="492" mass="54010">MRVPGLATGMDIDSLVKQLMTAKRAPLDKLNQNKQILEWQRESYRTLNSAVVDFRQNKLGAKYRSASEMNVFSSTVSGNKDAISVKATTTANQVPMEVEVKSLATQTSLESLALSAGTSVRTRLGDLNSAEDTFTFSVSRGDGSYTQSFTFTKSDTIQDVLKKLNGDVAANISASFDEASKKIIIKSKEYGNDTVQFDGTLLTKAFNADPANTKAGKTAELTINGTKYTPTSNQLTVNGVQINLLGTTDGNPANITTKPDGQKALETVKAFIEDYNTLIKALNDKTNEQKYRDFRPLSTEEKKEMKEDEIKRWEEKAKSGLLRNDEILVEALGSMRNILVSSTVTLGDSSIGLPSVGITTGPYTENGKLYLDEEKFLKAIDENPDQVLELFVGSSDGSSKGIFDKMYDSLNVTLSRLSDKAGTQKYSTDVSVSLNEQSTMGKELRDLNNRISDLTKKLTVMENNYYKQFASMETAINKFNSQSASLLSFSGQ</sequence>
<keyword evidence="5" id="KW-0964">Secreted</keyword>
<feature type="domain" description="Flagellar hook-associated protein 2 C-terminal" evidence="7">
    <location>
        <begin position="216"/>
        <end position="481"/>
    </location>
</feature>